<dbReference type="CDD" id="cd07185">
    <property type="entry name" value="OmpA_C-like"/>
    <property type="match status" value="1"/>
</dbReference>
<dbReference type="PROSITE" id="PS51123">
    <property type="entry name" value="OMPA_2"/>
    <property type="match status" value="1"/>
</dbReference>
<dbReference type="InterPro" id="IPR036737">
    <property type="entry name" value="OmpA-like_sf"/>
</dbReference>
<dbReference type="AlphaFoldDB" id="A0A4Y6RB66"/>
<accession>A0A4Y6RB66</accession>
<evidence type="ECO:0000313" key="5">
    <source>
        <dbReference type="Proteomes" id="UP000316665"/>
    </source>
</evidence>
<keyword evidence="5" id="KW-1185">Reference proteome</keyword>
<protein>
    <submittedName>
        <fullName evidence="4">OmpA family protein</fullName>
    </submittedName>
</protein>
<dbReference type="InterPro" id="IPR050330">
    <property type="entry name" value="Bact_OuterMem_StrucFunc"/>
</dbReference>
<evidence type="ECO:0000259" key="3">
    <source>
        <dbReference type="PROSITE" id="PS51123"/>
    </source>
</evidence>
<dbReference type="Pfam" id="PF00691">
    <property type="entry name" value="OmpA"/>
    <property type="match status" value="1"/>
</dbReference>
<dbReference type="EMBL" id="CP041185">
    <property type="protein sequence ID" value="QDG70242.1"/>
    <property type="molecule type" value="Genomic_DNA"/>
</dbReference>
<sequence>MRRSIAHATLAATGMAAVSLLMASCENVHTQPQPAGLSSRAVTPGSHMQHITQLHYGKHARYGLCIDPACPTRTPKTLARRDAYIEEVPQTTIAAASTQRTLAGTPVGTGAANENDLSDVTELAVHFAPGSSRLDRTAQHVLQQFLAQVQPGSHIRIAGRTDNTGTPALNDAIAHQRAARVERYLRRHLHVPAVQLEVGSSGACCYAAANATETGRQNNRRVELSLTADTPRQVQR</sequence>
<organism evidence="4 5">
    <name type="scientific">Janthinobacterium tructae</name>
    <dbReference type="NCBI Taxonomy" id="2590869"/>
    <lineage>
        <taxon>Bacteria</taxon>
        <taxon>Pseudomonadati</taxon>
        <taxon>Pseudomonadota</taxon>
        <taxon>Betaproteobacteria</taxon>
        <taxon>Burkholderiales</taxon>
        <taxon>Oxalobacteraceae</taxon>
        <taxon>Janthinobacterium</taxon>
    </lineage>
</organism>
<dbReference type="Gene3D" id="3.30.1330.60">
    <property type="entry name" value="OmpA-like domain"/>
    <property type="match status" value="1"/>
</dbReference>
<proteinExistence type="predicted"/>
<dbReference type="OrthoDB" id="8526422at2"/>
<keyword evidence="1" id="KW-0472">Membrane</keyword>
<reference evidence="4 5" key="1">
    <citation type="submission" date="2019-06" db="EMBL/GenBank/DDBJ databases">
        <title>Complete genome sequence of Janthinobacterium sp. SNU WT3 isolated from diseased rainbow trout.</title>
        <authorList>
            <person name="Oh W.T."/>
            <person name="Park S.C."/>
        </authorList>
    </citation>
    <scope>NUCLEOTIDE SEQUENCE [LARGE SCALE GENOMIC DNA]</scope>
    <source>
        <strain evidence="4 5">SNU WT3</strain>
    </source>
</reference>
<dbReference type="PANTHER" id="PTHR30329">
    <property type="entry name" value="STATOR ELEMENT OF FLAGELLAR MOTOR COMPLEX"/>
    <property type="match status" value="1"/>
</dbReference>
<name>A0A4Y6RB66_9BURK</name>
<dbReference type="GO" id="GO:0016020">
    <property type="term" value="C:membrane"/>
    <property type="evidence" value="ECO:0007669"/>
    <property type="project" value="UniProtKB-UniRule"/>
</dbReference>
<feature type="signal peptide" evidence="2">
    <location>
        <begin position="1"/>
        <end position="23"/>
    </location>
</feature>
<evidence type="ECO:0000256" key="1">
    <source>
        <dbReference type="PROSITE-ProRule" id="PRU00473"/>
    </source>
</evidence>
<dbReference type="PANTHER" id="PTHR30329:SF21">
    <property type="entry name" value="LIPOPROTEIN YIAD-RELATED"/>
    <property type="match status" value="1"/>
</dbReference>
<dbReference type="SUPFAM" id="SSF103088">
    <property type="entry name" value="OmpA-like"/>
    <property type="match status" value="1"/>
</dbReference>
<dbReference type="InterPro" id="IPR006665">
    <property type="entry name" value="OmpA-like"/>
</dbReference>
<feature type="chain" id="PRO_5021382990" evidence="2">
    <location>
        <begin position="24"/>
        <end position="236"/>
    </location>
</feature>
<dbReference type="KEGG" id="jas:FJQ89_07300"/>
<keyword evidence="2" id="KW-0732">Signal</keyword>
<gene>
    <name evidence="4" type="ORF">FJQ89_07300</name>
</gene>
<evidence type="ECO:0000256" key="2">
    <source>
        <dbReference type="SAM" id="SignalP"/>
    </source>
</evidence>
<dbReference type="PROSITE" id="PS51257">
    <property type="entry name" value="PROKAR_LIPOPROTEIN"/>
    <property type="match status" value="1"/>
</dbReference>
<evidence type="ECO:0000313" key="4">
    <source>
        <dbReference type="EMBL" id="QDG70242.1"/>
    </source>
</evidence>
<feature type="domain" description="OmpA-like" evidence="3">
    <location>
        <begin position="114"/>
        <end position="230"/>
    </location>
</feature>
<dbReference type="Proteomes" id="UP000316665">
    <property type="component" value="Chromosome"/>
</dbReference>